<name>A0A7K9EYN7_STEPR</name>
<gene>
    <name evidence="1" type="primary">Itpripl1_1</name>
    <name evidence="1" type="ORF">STEPAR_R15153</name>
</gene>
<evidence type="ECO:0000313" key="2">
    <source>
        <dbReference type="Proteomes" id="UP000532908"/>
    </source>
</evidence>
<protein>
    <submittedName>
        <fullName evidence="1">IPIL1 protein</fullName>
    </submittedName>
</protein>
<feature type="non-terminal residue" evidence="1">
    <location>
        <position position="145"/>
    </location>
</feature>
<dbReference type="AlphaFoldDB" id="A0A7K9EYN7"/>
<proteinExistence type="predicted"/>
<feature type="non-terminal residue" evidence="1">
    <location>
        <position position="1"/>
    </location>
</feature>
<organism evidence="1 2">
    <name type="scientific">Stercorarius parasiticus</name>
    <name type="common">Parasitic jaeger</name>
    <name type="synonym">Arctic skua</name>
    <dbReference type="NCBI Taxonomy" id="54059"/>
    <lineage>
        <taxon>Eukaryota</taxon>
        <taxon>Metazoa</taxon>
        <taxon>Chordata</taxon>
        <taxon>Craniata</taxon>
        <taxon>Vertebrata</taxon>
        <taxon>Euteleostomi</taxon>
        <taxon>Archelosauria</taxon>
        <taxon>Archosauria</taxon>
        <taxon>Dinosauria</taxon>
        <taxon>Saurischia</taxon>
        <taxon>Theropoda</taxon>
        <taxon>Coelurosauria</taxon>
        <taxon>Aves</taxon>
        <taxon>Neognathae</taxon>
        <taxon>Neoaves</taxon>
        <taxon>Charadriiformes</taxon>
        <taxon>Stercorariidae</taxon>
        <taxon>Stercorarius</taxon>
    </lineage>
</organism>
<reference evidence="1 2" key="1">
    <citation type="submission" date="2019-09" db="EMBL/GenBank/DDBJ databases">
        <title>Bird 10,000 Genomes (B10K) Project - Family phase.</title>
        <authorList>
            <person name="Zhang G."/>
        </authorList>
    </citation>
    <scope>NUCLEOTIDE SEQUENCE [LARGE SCALE GENOMIC DNA]</scope>
    <source>
        <strain evidence="1">B10K-DU-001-20</strain>
        <tissue evidence="1">Muscle</tissue>
    </source>
</reference>
<dbReference type="Proteomes" id="UP000532908">
    <property type="component" value="Unassembled WGS sequence"/>
</dbReference>
<evidence type="ECO:0000313" key="1">
    <source>
        <dbReference type="EMBL" id="NXG81699.1"/>
    </source>
</evidence>
<sequence length="145" mass="16300">AWNIQENSIGYQLLVFLRPPPGPSFHLELDATGQLPARPSNICVVLECVCWKKQLLRGTLCFLHHHEDKLPKDQSSVVLRTLCPSSYLDREKVACWAQLLLRSACLLLPESHHCQLTMLPSSQSCKFLLTSTADMTICPEIVFAV</sequence>
<dbReference type="EMBL" id="VWZL01000203">
    <property type="protein sequence ID" value="NXG81699.1"/>
    <property type="molecule type" value="Genomic_DNA"/>
</dbReference>
<comment type="caution">
    <text evidence="1">The sequence shown here is derived from an EMBL/GenBank/DDBJ whole genome shotgun (WGS) entry which is preliminary data.</text>
</comment>
<keyword evidence="2" id="KW-1185">Reference proteome</keyword>
<accession>A0A7K9EYN7</accession>